<evidence type="ECO:0000313" key="2">
    <source>
        <dbReference type="WBParaSite" id="EEL_0000189901-mRNA-1"/>
    </source>
</evidence>
<dbReference type="WBParaSite" id="EEL_0000189901-mRNA-1">
    <property type="protein sequence ID" value="EEL_0000189901-mRNA-1"/>
    <property type="gene ID" value="EEL_0000189901"/>
</dbReference>
<dbReference type="Proteomes" id="UP000050640">
    <property type="component" value="Unplaced"/>
</dbReference>
<keyword evidence="1" id="KW-1185">Reference proteome</keyword>
<name>A0A0R3RK90_9BILA</name>
<sequence>MSSTTGRSGSTNSLVELWNGQCGCGIRKRAIKTTTVSLEEEKRQPRQLTSASTAVAGGCLNATATRSNSTVTLSPMTPIDPQPIFPLSLPPKDKFKLAVRFYEGETLNSRSAIISVQGNAAANGLSKRQARRMVTVMDGNYRVSSAENDRYQLSRQDASVSHARRSPLGSYRSSSIRLTSIAFANF</sequence>
<accession>A0A0R3RK90</accession>
<proteinExistence type="predicted"/>
<reference evidence="2" key="1">
    <citation type="submission" date="2017-02" db="UniProtKB">
        <authorList>
            <consortium name="WormBaseParasite"/>
        </authorList>
    </citation>
    <scope>IDENTIFICATION</scope>
</reference>
<protein>
    <submittedName>
        <fullName evidence="2">Uncharacterized protein</fullName>
    </submittedName>
</protein>
<evidence type="ECO:0000313" key="1">
    <source>
        <dbReference type="Proteomes" id="UP000050640"/>
    </source>
</evidence>
<organism evidence="1 2">
    <name type="scientific">Elaeophora elaphi</name>
    <dbReference type="NCBI Taxonomy" id="1147741"/>
    <lineage>
        <taxon>Eukaryota</taxon>
        <taxon>Metazoa</taxon>
        <taxon>Ecdysozoa</taxon>
        <taxon>Nematoda</taxon>
        <taxon>Chromadorea</taxon>
        <taxon>Rhabditida</taxon>
        <taxon>Spirurina</taxon>
        <taxon>Spiruromorpha</taxon>
        <taxon>Filarioidea</taxon>
        <taxon>Onchocercidae</taxon>
        <taxon>Elaeophora</taxon>
    </lineage>
</organism>
<dbReference type="AlphaFoldDB" id="A0A0R3RK90"/>